<dbReference type="Proteomes" id="UP000236161">
    <property type="component" value="Unassembled WGS sequence"/>
</dbReference>
<dbReference type="OrthoDB" id="5591297at2759"/>
<protein>
    <recommendedName>
        <fullName evidence="1">Cytidyltransferase-like domain-containing protein</fullName>
    </recommendedName>
</protein>
<dbReference type="Pfam" id="PF01467">
    <property type="entry name" value="CTP_transf_like"/>
    <property type="match status" value="1"/>
</dbReference>
<dbReference type="GO" id="GO:0005737">
    <property type="term" value="C:cytoplasm"/>
    <property type="evidence" value="ECO:0007669"/>
    <property type="project" value="TreeGrafter"/>
</dbReference>
<sequence>MEGWIRAMVEAIHSSHPRAVIFLSGGASQVLGWLMSVPGASNTILEAIVPYSRTSMIQLLGKIPVQYTSQQTAEDLAVLAYNRALKLSSPGSSVVGVGFTGSLASARPKFGDHRFYLSTRTCDRLWTSSVTLLKGMRTREEEDCISSHFLLKAIADACKVSATFNSYLHESEVATECEKAFDVDQELQQIIDGKICMKIYDFSSDKHANSDRKIILSGSFNPLHDGHLRLMDIATSVCNGSPYFEISAINADKPPLEVVEIKIRVEQFQKTGKNVIISNQPYFYKKAELFPGSAFVIGADTAIRLVNPEYYGGDYDKMLEILTACKNSECLFLVGGRMVEGVFKVLEDFDIPEKLKDMFISIPEHKFRMDISSTEIRKSKGL</sequence>
<dbReference type="Gene3D" id="3.40.50.620">
    <property type="entry name" value="HUPs"/>
    <property type="match status" value="1"/>
</dbReference>
<evidence type="ECO:0000259" key="1">
    <source>
        <dbReference type="Pfam" id="PF01467"/>
    </source>
</evidence>
<dbReference type="PANTHER" id="PTHR31285:SF0">
    <property type="entry name" value="NICOTINAMIDE MONONUCLEOTIDE ADENYLYLTRANSFERASE"/>
    <property type="match status" value="1"/>
</dbReference>
<name>A0A2I0BA33_9ASPA</name>
<dbReference type="GO" id="GO:0016887">
    <property type="term" value="F:ATP hydrolysis activity"/>
    <property type="evidence" value="ECO:0007669"/>
    <property type="project" value="TreeGrafter"/>
</dbReference>
<keyword evidence="3" id="KW-1185">Reference proteome</keyword>
<proteinExistence type="predicted"/>
<accession>A0A2I0BA33</accession>
<dbReference type="SUPFAM" id="SSF52374">
    <property type="entry name" value="Nucleotidylyl transferase"/>
    <property type="match status" value="1"/>
</dbReference>
<gene>
    <name evidence="2" type="ORF">AXF42_Ash007410</name>
</gene>
<feature type="domain" description="Cytidyltransferase-like" evidence="1">
    <location>
        <begin position="216"/>
        <end position="378"/>
    </location>
</feature>
<dbReference type="InterPro" id="IPR004821">
    <property type="entry name" value="Cyt_trans-like"/>
</dbReference>
<organism evidence="2 3">
    <name type="scientific">Apostasia shenzhenica</name>
    <dbReference type="NCBI Taxonomy" id="1088818"/>
    <lineage>
        <taxon>Eukaryota</taxon>
        <taxon>Viridiplantae</taxon>
        <taxon>Streptophyta</taxon>
        <taxon>Embryophyta</taxon>
        <taxon>Tracheophyta</taxon>
        <taxon>Spermatophyta</taxon>
        <taxon>Magnoliopsida</taxon>
        <taxon>Liliopsida</taxon>
        <taxon>Asparagales</taxon>
        <taxon>Orchidaceae</taxon>
        <taxon>Apostasioideae</taxon>
        <taxon>Apostasia</taxon>
    </lineage>
</organism>
<evidence type="ECO:0000313" key="2">
    <source>
        <dbReference type="EMBL" id="PKA64663.1"/>
    </source>
</evidence>
<dbReference type="EMBL" id="KZ451903">
    <property type="protein sequence ID" value="PKA64663.1"/>
    <property type="molecule type" value="Genomic_DNA"/>
</dbReference>
<dbReference type="AlphaFoldDB" id="A0A2I0BA33"/>
<dbReference type="GO" id="GO:0005634">
    <property type="term" value="C:nucleus"/>
    <property type="evidence" value="ECO:0007669"/>
    <property type="project" value="TreeGrafter"/>
</dbReference>
<dbReference type="PANTHER" id="PTHR31285">
    <property type="entry name" value="NICOTINAMIDE MONONUCLEOTIDE ADENYLYLTRANSFERASE"/>
    <property type="match status" value="1"/>
</dbReference>
<dbReference type="FunFam" id="3.40.50.620:FF:000180">
    <property type="entry name" value="Cytidyltransferase isoform 1"/>
    <property type="match status" value="1"/>
</dbReference>
<evidence type="ECO:0000313" key="3">
    <source>
        <dbReference type="Proteomes" id="UP000236161"/>
    </source>
</evidence>
<reference evidence="2 3" key="1">
    <citation type="journal article" date="2017" name="Nature">
        <title>The Apostasia genome and the evolution of orchids.</title>
        <authorList>
            <person name="Zhang G.Q."/>
            <person name="Liu K.W."/>
            <person name="Li Z."/>
            <person name="Lohaus R."/>
            <person name="Hsiao Y.Y."/>
            <person name="Niu S.C."/>
            <person name="Wang J.Y."/>
            <person name="Lin Y.C."/>
            <person name="Xu Q."/>
            <person name="Chen L.J."/>
            <person name="Yoshida K."/>
            <person name="Fujiwara S."/>
            <person name="Wang Z.W."/>
            <person name="Zhang Y.Q."/>
            <person name="Mitsuda N."/>
            <person name="Wang M."/>
            <person name="Liu G.H."/>
            <person name="Pecoraro L."/>
            <person name="Huang H.X."/>
            <person name="Xiao X.J."/>
            <person name="Lin M."/>
            <person name="Wu X.Y."/>
            <person name="Wu W.L."/>
            <person name="Chen Y.Y."/>
            <person name="Chang S.B."/>
            <person name="Sakamoto S."/>
            <person name="Ohme-Takagi M."/>
            <person name="Yagi M."/>
            <person name="Zeng S.J."/>
            <person name="Shen C.Y."/>
            <person name="Yeh C.M."/>
            <person name="Luo Y.B."/>
            <person name="Tsai W.C."/>
            <person name="Van de Peer Y."/>
            <person name="Liu Z.J."/>
        </authorList>
    </citation>
    <scope>NUCLEOTIDE SEQUENCE [LARGE SCALE GENOMIC DNA]</scope>
    <source>
        <strain evidence="3">cv. Shenzhen</strain>
        <tissue evidence="2">Stem</tissue>
    </source>
</reference>
<dbReference type="GO" id="GO:0000309">
    <property type="term" value="F:nicotinamide-nucleotide adenylyltransferase activity"/>
    <property type="evidence" value="ECO:0007669"/>
    <property type="project" value="TreeGrafter"/>
</dbReference>
<dbReference type="InterPro" id="IPR014729">
    <property type="entry name" value="Rossmann-like_a/b/a_fold"/>
</dbReference>